<sequence length="162" mass="18892">MDSMSKIMRRLCLLLVLAVFLKGSDSNDELLSKNDALHHTVTVEITNKLHPKALGFQELSVHCKDKHHDLGPVTLKFGGDHRFDIYDQDRDYYCHHALCYWEIFDSGPCGGDHRFDIYVQDRDMYCNNNLCSWQITEKRPCDVSYGILSRKCYEWDKSSPEK</sequence>
<evidence type="ECO:0000256" key="1">
    <source>
        <dbReference type="ARBA" id="ARBA00004613"/>
    </source>
</evidence>
<reference evidence="7 8" key="1">
    <citation type="journal article" date="2023" name="Life. Sci Alliance">
        <title>Evolutionary insights into 3D genome organization and epigenetic landscape of Vigna mungo.</title>
        <authorList>
            <person name="Junaid A."/>
            <person name="Singh B."/>
            <person name="Bhatia S."/>
        </authorList>
    </citation>
    <scope>NUCLEOTIDE SEQUENCE [LARGE SCALE GENOMIC DNA]</scope>
    <source>
        <strain evidence="7">Urdbean</strain>
    </source>
</reference>
<dbReference type="Proteomes" id="UP001374535">
    <property type="component" value="Chromosome 4"/>
</dbReference>
<dbReference type="AlphaFoldDB" id="A0AAQ3S342"/>
<keyword evidence="4" id="KW-0964">Secreted</keyword>
<evidence type="ECO:0000256" key="3">
    <source>
        <dbReference type="ARBA" id="ARBA00022471"/>
    </source>
</evidence>
<dbReference type="InterPro" id="IPR010264">
    <property type="entry name" value="Self-incomp_S1"/>
</dbReference>
<organism evidence="7 8">
    <name type="scientific">Vigna mungo</name>
    <name type="common">Black gram</name>
    <name type="synonym">Phaseolus mungo</name>
    <dbReference type="NCBI Taxonomy" id="3915"/>
    <lineage>
        <taxon>Eukaryota</taxon>
        <taxon>Viridiplantae</taxon>
        <taxon>Streptophyta</taxon>
        <taxon>Embryophyta</taxon>
        <taxon>Tracheophyta</taxon>
        <taxon>Spermatophyta</taxon>
        <taxon>Magnoliopsida</taxon>
        <taxon>eudicotyledons</taxon>
        <taxon>Gunneridae</taxon>
        <taxon>Pentapetalae</taxon>
        <taxon>rosids</taxon>
        <taxon>fabids</taxon>
        <taxon>Fabales</taxon>
        <taxon>Fabaceae</taxon>
        <taxon>Papilionoideae</taxon>
        <taxon>50 kb inversion clade</taxon>
        <taxon>NPAAA clade</taxon>
        <taxon>indigoferoid/millettioid clade</taxon>
        <taxon>Phaseoleae</taxon>
        <taxon>Vigna</taxon>
    </lineage>
</organism>
<keyword evidence="8" id="KW-1185">Reference proteome</keyword>
<comment type="subcellular location">
    <subcellularLocation>
        <location evidence="1">Secreted</location>
    </subcellularLocation>
</comment>
<evidence type="ECO:0000313" key="7">
    <source>
        <dbReference type="EMBL" id="WVZ15707.1"/>
    </source>
</evidence>
<dbReference type="Pfam" id="PF05938">
    <property type="entry name" value="Self-incomp_S1"/>
    <property type="match status" value="1"/>
</dbReference>
<protein>
    <recommendedName>
        <fullName evidence="9">S-protein homolog</fullName>
    </recommendedName>
</protein>
<evidence type="ECO:0000256" key="5">
    <source>
        <dbReference type="ARBA" id="ARBA00022729"/>
    </source>
</evidence>
<dbReference type="GO" id="GO:0060320">
    <property type="term" value="P:rejection of self pollen"/>
    <property type="evidence" value="ECO:0007669"/>
    <property type="project" value="UniProtKB-KW"/>
</dbReference>
<evidence type="ECO:0000256" key="6">
    <source>
        <dbReference type="SAM" id="SignalP"/>
    </source>
</evidence>
<keyword evidence="3" id="KW-0713">Self-incompatibility</keyword>
<name>A0AAQ3S342_VIGMU</name>
<feature type="signal peptide" evidence="6">
    <location>
        <begin position="1"/>
        <end position="26"/>
    </location>
</feature>
<feature type="chain" id="PRO_5043725481" description="S-protein homolog" evidence="6">
    <location>
        <begin position="27"/>
        <end position="162"/>
    </location>
</feature>
<evidence type="ECO:0008006" key="9">
    <source>
        <dbReference type="Google" id="ProtNLM"/>
    </source>
</evidence>
<dbReference type="EMBL" id="CP144697">
    <property type="protein sequence ID" value="WVZ15707.1"/>
    <property type="molecule type" value="Genomic_DNA"/>
</dbReference>
<evidence type="ECO:0000256" key="2">
    <source>
        <dbReference type="ARBA" id="ARBA00005581"/>
    </source>
</evidence>
<dbReference type="GO" id="GO:0005576">
    <property type="term" value="C:extracellular region"/>
    <property type="evidence" value="ECO:0007669"/>
    <property type="project" value="UniProtKB-SubCell"/>
</dbReference>
<evidence type="ECO:0000256" key="4">
    <source>
        <dbReference type="ARBA" id="ARBA00022525"/>
    </source>
</evidence>
<accession>A0AAQ3S342</accession>
<proteinExistence type="inferred from homology"/>
<comment type="similarity">
    <text evidence="2">Belongs to the plant self-incompatibility (S1) protein family.</text>
</comment>
<evidence type="ECO:0000313" key="8">
    <source>
        <dbReference type="Proteomes" id="UP001374535"/>
    </source>
</evidence>
<keyword evidence="5 6" id="KW-0732">Signal</keyword>
<gene>
    <name evidence="7" type="ORF">V8G54_013273</name>
</gene>